<organism evidence="2">
    <name type="scientific">Yersinia pseudotuberculosis serotype O:3 (strain YPIII)</name>
    <dbReference type="NCBI Taxonomy" id="502800"/>
    <lineage>
        <taxon>Bacteria</taxon>
        <taxon>Pseudomonadati</taxon>
        <taxon>Pseudomonadota</taxon>
        <taxon>Gammaproteobacteria</taxon>
        <taxon>Enterobacterales</taxon>
        <taxon>Yersiniaceae</taxon>
        <taxon>Yersinia</taxon>
    </lineage>
</organism>
<keyword evidence="1" id="KW-1133">Transmembrane helix</keyword>
<evidence type="ECO:0000313" key="2">
    <source>
        <dbReference type="EMBL" id="ACA69361.1"/>
    </source>
</evidence>
<feature type="transmembrane region" description="Helical" evidence="1">
    <location>
        <begin position="12"/>
        <end position="31"/>
    </location>
</feature>
<dbReference type="KEGG" id="ypy:YPK_3090"/>
<keyword evidence="1" id="KW-0472">Membrane</keyword>
<protein>
    <submittedName>
        <fullName evidence="2">Uncharacterized protein</fullName>
    </submittedName>
</protein>
<name>A0A0H3B5E4_YERPY</name>
<reference evidence="2" key="1">
    <citation type="submission" date="2008-02" db="EMBL/GenBank/DDBJ databases">
        <title>Complete sequence of Yersinia pseudotuberculosis YPIII.</title>
        <authorList>
            <consortium name="US DOE Joint Genome Institute"/>
            <person name="Challacombe J.F."/>
            <person name="Bruce D."/>
            <person name="Detter J.C."/>
            <person name="Green L."/>
            <person name="Land M."/>
            <person name="Munk C."/>
            <person name="Lindler L.E."/>
            <person name="Nikolich M.P."/>
            <person name="Brettin T."/>
        </authorList>
    </citation>
    <scope>NUCLEOTIDE SEQUENCE</scope>
    <source>
        <strain evidence="2">YPIII</strain>
    </source>
</reference>
<proteinExistence type="predicted"/>
<accession>A0A0H3B5E4</accession>
<evidence type="ECO:0000256" key="1">
    <source>
        <dbReference type="SAM" id="Phobius"/>
    </source>
</evidence>
<gene>
    <name evidence="2" type="ordered locus">YPK_3090</name>
</gene>
<keyword evidence="1" id="KW-0812">Transmembrane</keyword>
<dbReference type="EMBL" id="CP000950">
    <property type="protein sequence ID" value="ACA69361.1"/>
    <property type="molecule type" value="Genomic_DNA"/>
</dbReference>
<dbReference type="AlphaFoldDB" id="A0A0H3B5E4"/>
<sequence length="52" mass="5752">MGSKQEVLNHYLTRLNGGFCILSGNLLILLAPTGLEPVTYGLEERRSVYNSL</sequence>